<accession>A0ABP0ILK7</accession>
<name>A0ABP0ILK7_9DINO</name>
<keyword evidence="2" id="KW-1185">Reference proteome</keyword>
<dbReference type="Proteomes" id="UP001642464">
    <property type="component" value="Unassembled WGS sequence"/>
</dbReference>
<gene>
    <name evidence="1" type="ORF">SCF082_LOCUS7314</name>
</gene>
<sequence>MTRGTAKILKAQLELATRDHTAAVGDVFQSPQFLVMELAVPGGKHILQRKAIPMLLEAERVANGLVWPLTDVHCSRRGRPCIVMGCHGWIPTAGEQTAVEKSIKVSTGLNPKVNLVSADKLMMEIPSCTRMFDREAASVP</sequence>
<evidence type="ECO:0000313" key="1">
    <source>
        <dbReference type="EMBL" id="CAK9002367.1"/>
    </source>
</evidence>
<proteinExistence type="predicted"/>
<organism evidence="1 2">
    <name type="scientific">Durusdinium trenchii</name>
    <dbReference type="NCBI Taxonomy" id="1381693"/>
    <lineage>
        <taxon>Eukaryota</taxon>
        <taxon>Sar</taxon>
        <taxon>Alveolata</taxon>
        <taxon>Dinophyceae</taxon>
        <taxon>Suessiales</taxon>
        <taxon>Symbiodiniaceae</taxon>
        <taxon>Durusdinium</taxon>
    </lineage>
</organism>
<protein>
    <submittedName>
        <fullName evidence="1">Uncharacterized protein</fullName>
    </submittedName>
</protein>
<comment type="caution">
    <text evidence="1">The sequence shown here is derived from an EMBL/GenBank/DDBJ whole genome shotgun (WGS) entry which is preliminary data.</text>
</comment>
<dbReference type="EMBL" id="CAXAMM010004092">
    <property type="protein sequence ID" value="CAK9002367.1"/>
    <property type="molecule type" value="Genomic_DNA"/>
</dbReference>
<evidence type="ECO:0000313" key="2">
    <source>
        <dbReference type="Proteomes" id="UP001642464"/>
    </source>
</evidence>
<reference evidence="1 2" key="1">
    <citation type="submission" date="2024-02" db="EMBL/GenBank/DDBJ databases">
        <authorList>
            <person name="Chen Y."/>
            <person name="Shah S."/>
            <person name="Dougan E. K."/>
            <person name="Thang M."/>
            <person name="Chan C."/>
        </authorList>
    </citation>
    <scope>NUCLEOTIDE SEQUENCE [LARGE SCALE GENOMIC DNA]</scope>
</reference>